<feature type="repeat" description="Solcar" evidence="9">
    <location>
        <begin position="255"/>
        <end position="367"/>
    </location>
</feature>
<evidence type="ECO:0000256" key="3">
    <source>
        <dbReference type="ARBA" id="ARBA00022448"/>
    </source>
</evidence>
<evidence type="ECO:0000313" key="14">
    <source>
        <dbReference type="Proteomes" id="UP001480595"/>
    </source>
</evidence>
<evidence type="ECO:0000313" key="13">
    <source>
        <dbReference type="EMBL" id="KAK8078950.1"/>
    </source>
</evidence>
<feature type="compositionally biased region" description="Low complexity" evidence="11">
    <location>
        <begin position="18"/>
        <end position="27"/>
    </location>
</feature>
<dbReference type="InterPro" id="IPR023395">
    <property type="entry name" value="MCP_dom_sf"/>
</dbReference>
<evidence type="ECO:0000256" key="2">
    <source>
        <dbReference type="ARBA" id="ARBA00006375"/>
    </source>
</evidence>
<dbReference type="InterPro" id="IPR018108">
    <property type="entry name" value="MCP_transmembrane"/>
</dbReference>
<dbReference type="EMBL" id="JAQQWL010000003">
    <property type="protein sequence ID" value="KAK8078950.1"/>
    <property type="molecule type" value="Genomic_DNA"/>
</dbReference>
<dbReference type="PROSITE" id="PS50920">
    <property type="entry name" value="SOLCAR"/>
    <property type="match status" value="2"/>
</dbReference>
<evidence type="ECO:0000256" key="6">
    <source>
        <dbReference type="ARBA" id="ARBA00022792"/>
    </source>
</evidence>
<evidence type="ECO:0000256" key="5">
    <source>
        <dbReference type="ARBA" id="ARBA00022737"/>
    </source>
</evidence>
<reference evidence="13 14" key="1">
    <citation type="submission" date="2023-01" db="EMBL/GenBank/DDBJ databases">
        <title>Analysis of 21 Apiospora genomes using comparative genomics revels a genus with tremendous synthesis potential of carbohydrate active enzymes and secondary metabolites.</title>
        <authorList>
            <person name="Sorensen T."/>
        </authorList>
    </citation>
    <scope>NUCLEOTIDE SEQUENCE [LARGE SCALE GENOMIC DNA]</scope>
    <source>
        <strain evidence="13 14">CBS 135458</strain>
    </source>
</reference>
<dbReference type="SUPFAM" id="SSF103506">
    <property type="entry name" value="Mitochondrial carrier"/>
    <property type="match status" value="1"/>
</dbReference>
<sequence length="381" mass="40294">MSGSTNRDVMLVSNHNYPASSFPSPAAQPLLTQRTPGRRRSGLHRRPAHLPARHAEDAAAVAGLPADLRRPAKTKTKAPSRQLFRGLYQGIGIVIVATLPAAGTFFTTYEAAKMFLGRHVGPADGAAGKKKLVNLPQPLVHSAASAFAEMASCVVLTPAEVIKQNAQMVQQSQQQQQPQPGSAAPTGSSSMKALRQLAGGAGAGRKLLSGYTAMVARNLPFTAIQFPIFEHARELLWKRGSGKDGKDNKEPSLWRTGVVTGASAGLAGSFAAVVTTPMDVVKTRMMLIAGGGDEQQQKEQNNSKQVVPAETKQAAKAGDARGGLAVARQVLRERGVPGLFRGAVLRAAWTAVGSGLYLGMYEVSKVWLTRGRASDEDSSFP</sequence>
<evidence type="ECO:0000256" key="8">
    <source>
        <dbReference type="ARBA" id="ARBA00023136"/>
    </source>
</evidence>
<proteinExistence type="inferred from homology"/>
<feature type="transmembrane region" description="Helical" evidence="12">
    <location>
        <begin position="87"/>
        <end position="109"/>
    </location>
</feature>
<comment type="similarity">
    <text evidence="2 10">Belongs to the mitochondrial carrier (TC 2.A.29) family.</text>
</comment>
<evidence type="ECO:0000256" key="4">
    <source>
        <dbReference type="ARBA" id="ARBA00022692"/>
    </source>
</evidence>
<keyword evidence="3 10" id="KW-0813">Transport</keyword>
<keyword evidence="4 9" id="KW-0812">Transmembrane</keyword>
<comment type="subcellular location">
    <subcellularLocation>
        <location evidence="1">Membrane</location>
        <topology evidence="1">Multi-pass membrane protein</topology>
    </subcellularLocation>
</comment>
<dbReference type="Gene3D" id="1.50.40.10">
    <property type="entry name" value="Mitochondrial carrier domain"/>
    <property type="match status" value="1"/>
</dbReference>
<feature type="region of interest" description="Disordered" evidence="11">
    <location>
        <begin position="18"/>
        <end position="44"/>
    </location>
</feature>
<dbReference type="PANTHER" id="PTHR45667">
    <property type="entry name" value="S-ADENOSYLMETHIONINE MITOCHONDRIAL CARRIER PROTEIN"/>
    <property type="match status" value="1"/>
</dbReference>
<evidence type="ECO:0000256" key="12">
    <source>
        <dbReference type="SAM" id="Phobius"/>
    </source>
</evidence>
<keyword evidence="8 9" id="KW-0472">Membrane</keyword>
<evidence type="ECO:0000256" key="11">
    <source>
        <dbReference type="SAM" id="MobiDB-lite"/>
    </source>
</evidence>
<evidence type="ECO:0008006" key="15">
    <source>
        <dbReference type="Google" id="ProtNLM"/>
    </source>
</evidence>
<dbReference type="Pfam" id="PF00153">
    <property type="entry name" value="Mito_carr"/>
    <property type="match status" value="2"/>
</dbReference>
<accession>A0ABR1W8X7</accession>
<dbReference type="Proteomes" id="UP001480595">
    <property type="component" value="Unassembled WGS sequence"/>
</dbReference>
<name>A0ABR1W8X7_9PEZI</name>
<feature type="region of interest" description="Disordered" evidence="11">
    <location>
        <begin position="291"/>
        <end position="315"/>
    </location>
</feature>
<gene>
    <name evidence="13" type="ORF">PG994_002757</name>
</gene>
<organism evidence="13 14">
    <name type="scientific">Apiospora phragmitis</name>
    <dbReference type="NCBI Taxonomy" id="2905665"/>
    <lineage>
        <taxon>Eukaryota</taxon>
        <taxon>Fungi</taxon>
        <taxon>Dikarya</taxon>
        <taxon>Ascomycota</taxon>
        <taxon>Pezizomycotina</taxon>
        <taxon>Sordariomycetes</taxon>
        <taxon>Xylariomycetidae</taxon>
        <taxon>Amphisphaeriales</taxon>
        <taxon>Apiosporaceae</taxon>
        <taxon>Apiospora</taxon>
    </lineage>
</organism>
<evidence type="ECO:0000256" key="9">
    <source>
        <dbReference type="PROSITE-ProRule" id="PRU00282"/>
    </source>
</evidence>
<feature type="region of interest" description="Disordered" evidence="11">
    <location>
        <begin position="167"/>
        <end position="191"/>
    </location>
</feature>
<evidence type="ECO:0000256" key="1">
    <source>
        <dbReference type="ARBA" id="ARBA00004141"/>
    </source>
</evidence>
<protein>
    <recommendedName>
        <fullName evidence="15">Mitochondrial carrier protein</fullName>
    </recommendedName>
</protein>
<keyword evidence="7 12" id="KW-1133">Transmembrane helix</keyword>
<evidence type="ECO:0000256" key="10">
    <source>
        <dbReference type="RuleBase" id="RU000488"/>
    </source>
</evidence>
<keyword evidence="6" id="KW-0999">Mitochondrion inner membrane</keyword>
<feature type="compositionally biased region" description="Low complexity" evidence="11">
    <location>
        <begin position="298"/>
        <end position="307"/>
    </location>
</feature>
<dbReference type="RefSeq" id="XP_066720021.1">
    <property type="nucleotide sequence ID" value="XM_066854166.1"/>
</dbReference>
<keyword evidence="6" id="KW-0496">Mitochondrion</keyword>
<evidence type="ECO:0000256" key="7">
    <source>
        <dbReference type="ARBA" id="ARBA00022989"/>
    </source>
</evidence>
<comment type="caution">
    <text evidence="13">The sequence shown here is derived from an EMBL/GenBank/DDBJ whole genome shotgun (WGS) entry which is preliminary data.</text>
</comment>
<dbReference type="GeneID" id="92087229"/>
<feature type="repeat" description="Solcar" evidence="9">
    <location>
        <begin position="136"/>
        <end position="235"/>
    </location>
</feature>
<keyword evidence="5" id="KW-0677">Repeat</keyword>
<keyword evidence="14" id="KW-1185">Reference proteome</keyword>
<feature type="compositionally biased region" description="Low complexity" evidence="11">
    <location>
        <begin position="167"/>
        <end position="179"/>
    </location>
</feature>